<evidence type="ECO:0000313" key="4">
    <source>
        <dbReference type="WBParaSite" id="HPBE_0000979601-mRNA-1"/>
    </source>
</evidence>
<accession>A0A3P7Y3Y5</accession>
<protein>
    <submittedName>
        <fullName evidence="2 4">Uncharacterized protein</fullName>
    </submittedName>
</protein>
<reference evidence="4" key="2">
    <citation type="submission" date="2019-09" db="UniProtKB">
        <authorList>
            <consortium name="WormBaseParasite"/>
        </authorList>
    </citation>
    <scope>IDENTIFICATION</scope>
</reference>
<reference evidence="2 3" key="1">
    <citation type="submission" date="2018-11" db="EMBL/GenBank/DDBJ databases">
        <authorList>
            <consortium name="Pathogen Informatics"/>
        </authorList>
    </citation>
    <scope>NUCLEOTIDE SEQUENCE [LARGE SCALE GENOMIC DNA]</scope>
</reference>
<dbReference type="AlphaFoldDB" id="A0A183FQ26"/>
<feature type="region of interest" description="Disordered" evidence="1">
    <location>
        <begin position="59"/>
        <end position="90"/>
    </location>
</feature>
<evidence type="ECO:0000256" key="1">
    <source>
        <dbReference type="SAM" id="MobiDB-lite"/>
    </source>
</evidence>
<sequence length="90" mass="10392">MVKRRREIVAGTVAGVEPVRPRIRRAKGVLKGRHAIWKMRMAVRAVGVMLVSWGKWDWKQNEDRDGSSLRHQRRHSSTRAPADPADERAR</sequence>
<organism evidence="3 4">
    <name type="scientific">Heligmosomoides polygyrus</name>
    <name type="common">Parasitic roundworm</name>
    <dbReference type="NCBI Taxonomy" id="6339"/>
    <lineage>
        <taxon>Eukaryota</taxon>
        <taxon>Metazoa</taxon>
        <taxon>Ecdysozoa</taxon>
        <taxon>Nematoda</taxon>
        <taxon>Chromadorea</taxon>
        <taxon>Rhabditida</taxon>
        <taxon>Rhabditina</taxon>
        <taxon>Rhabditomorpha</taxon>
        <taxon>Strongyloidea</taxon>
        <taxon>Heligmosomidae</taxon>
        <taxon>Heligmosomoides</taxon>
    </lineage>
</organism>
<dbReference type="Proteomes" id="UP000050761">
    <property type="component" value="Unassembled WGS sequence"/>
</dbReference>
<dbReference type="WBParaSite" id="HPBE_0000979601-mRNA-1">
    <property type="protein sequence ID" value="HPBE_0000979601-mRNA-1"/>
    <property type="gene ID" value="HPBE_0000979601"/>
</dbReference>
<gene>
    <name evidence="2" type="ORF">HPBE_LOCUS9797</name>
</gene>
<proteinExistence type="predicted"/>
<evidence type="ECO:0000313" key="2">
    <source>
        <dbReference type="EMBL" id="VDO82310.1"/>
    </source>
</evidence>
<accession>A0A183FQ26</accession>
<dbReference type="EMBL" id="UZAH01026552">
    <property type="protein sequence ID" value="VDO82310.1"/>
    <property type="molecule type" value="Genomic_DNA"/>
</dbReference>
<name>A0A183FQ26_HELPZ</name>
<evidence type="ECO:0000313" key="3">
    <source>
        <dbReference type="Proteomes" id="UP000050761"/>
    </source>
</evidence>
<feature type="compositionally biased region" description="Basic and acidic residues" evidence="1">
    <location>
        <begin position="59"/>
        <end position="68"/>
    </location>
</feature>
<keyword evidence="3" id="KW-1185">Reference proteome</keyword>